<evidence type="ECO:0000256" key="2">
    <source>
        <dbReference type="SAM" id="Phobius"/>
    </source>
</evidence>
<feature type="transmembrane region" description="Helical" evidence="2">
    <location>
        <begin position="6"/>
        <end position="27"/>
    </location>
</feature>
<feature type="region of interest" description="Disordered" evidence="1">
    <location>
        <begin position="286"/>
        <end position="305"/>
    </location>
</feature>
<keyword evidence="4" id="KW-1185">Reference proteome</keyword>
<name>A0A2M9CLX8_9MICO</name>
<keyword evidence="2" id="KW-0472">Membrane</keyword>
<evidence type="ECO:0000313" key="3">
    <source>
        <dbReference type="EMBL" id="PJJ72900.1"/>
    </source>
</evidence>
<accession>A0A2M9CLX8</accession>
<evidence type="ECO:0008006" key="5">
    <source>
        <dbReference type="Google" id="ProtNLM"/>
    </source>
</evidence>
<dbReference type="OrthoDB" id="5126350at2"/>
<organism evidence="3 4">
    <name type="scientific">Diaminobutyricimonas aerilata</name>
    <dbReference type="NCBI Taxonomy" id="1162967"/>
    <lineage>
        <taxon>Bacteria</taxon>
        <taxon>Bacillati</taxon>
        <taxon>Actinomycetota</taxon>
        <taxon>Actinomycetes</taxon>
        <taxon>Micrococcales</taxon>
        <taxon>Microbacteriaceae</taxon>
        <taxon>Diaminobutyricimonas</taxon>
    </lineage>
</organism>
<sequence length="341" mass="36019">MDFGGGAGVMLALAAVLWMAYLVPVWFKRREYLATERNAVRLQQTLRIMAETAEVPAEVRAESNARSIAEYQKVLKQEAQKAEAAMRARNAAAARAAAARLATTQPRVAAAVTATRLAQRRLRRTRAFTTLALLASVVAFVVQAGLMIGTGVAPASWFVLLFSAFVATTSFALLGRLASVSRARAAALAAPLEVAAPAARRRVSSSAAPAVASEQAEEPVAREWTPVPVPKPLYLSRRTVAYAPMEDPTADLRAAALAQVERMRAAERAAGERAFALAERPAATPATAAAPAAATAPTPESAPAPVVHLKPSRWATMGQVDTVGTRAPDIDAALRRRRAAG</sequence>
<dbReference type="RefSeq" id="WP_100365042.1">
    <property type="nucleotide sequence ID" value="NZ_PGFF01000001.1"/>
</dbReference>
<evidence type="ECO:0000256" key="1">
    <source>
        <dbReference type="SAM" id="MobiDB-lite"/>
    </source>
</evidence>
<proteinExistence type="predicted"/>
<keyword evidence="2" id="KW-1133">Transmembrane helix</keyword>
<feature type="transmembrane region" description="Helical" evidence="2">
    <location>
        <begin position="155"/>
        <end position="174"/>
    </location>
</feature>
<dbReference type="Proteomes" id="UP000228758">
    <property type="component" value="Unassembled WGS sequence"/>
</dbReference>
<comment type="caution">
    <text evidence="3">The sequence shown here is derived from an EMBL/GenBank/DDBJ whole genome shotgun (WGS) entry which is preliminary data.</text>
</comment>
<protein>
    <recommendedName>
        <fullName evidence="5">Large exoprotein</fullName>
    </recommendedName>
</protein>
<evidence type="ECO:0000313" key="4">
    <source>
        <dbReference type="Proteomes" id="UP000228758"/>
    </source>
</evidence>
<keyword evidence="2" id="KW-0812">Transmembrane</keyword>
<reference evidence="3 4" key="1">
    <citation type="submission" date="2017-11" db="EMBL/GenBank/DDBJ databases">
        <title>Genomic Encyclopedia of Archaeal and Bacterial Type Strains, Phase II (KMG-II): From Individual Species to Whole Genera.</title>
        <authorList>
            <person name="Goeker M."/>
        </authorList>
    </citation>
    <scope>NUCLEOTIDE SEQUENCE [LARGE SCALE GENOMIC DNA]</scope>
    <source>
        <strain evidence="3 4">DSM 27393</strain>
    </source>
</reference>
<gene>
    <name evidence="3" type="ORF">CLV46_2478</name>
</gene>
<feature type="transmembrane region" description="Helical" evidence="2">
    <location>
        <begin position="127"/>
        <end position="149"/>
    </location>
</feature>
<dbReference type="EMBL" id="PGFF01000001">
    <property type="protein sequence ID" value="PJJ72900.1"/>
    <property type="molecule type" value="Genomic_DNA"/>
</dbReference>
<dbReference type="AlphaFoldDB" id="A0A2M9CLX8"/>